<dbReference type="Proteomes" id="UP000079169">
    <property type="component" value="Unplaced"/>
</dbReference>
<dbReference type="KEGG" id="dci:103507047"/>
<dbReference type="GO" id="GO:0016231">
    <property type="term" value="F:beta-N-acetylglucosaminidase activity"/>
    <property type="evidence" value="ECO:0007669"/>
    <property type="project" value="TreeGrafter"/>
</dbReference>
<evidence type="ECO:0000313" key="4">
    <source>
        <dbReference type="Proteomes" id="UP000079169"/>
    </source>
</evidence>
<dbReference type="SUPFAM" id="SSF51445">
    <property type="entry name" value="(Trans)glycosidases"/>
    <property type="match status" value="1"/>
</dbReference>
<keyword evidence="4" id="KW-1185">Reference proteome</keyword>
<dbReference type="InterPro" id="IPR017853">
    <property type="entry name" value="GH"/>
</dbReference>
<reference evidence="5" key="1">
    <citation type="submission" date="2025-08" db="UniProtKB">
        <authorList>
            <consortium name="RefSeq"/>
        </authorList>
    </citation>
    <scope>IDENTIFICATION</scope>
</reference>
<protein>
    <submittedName>
        <fullName evidence="5">Protein O-GlcNAcase-like</fullName>
    </submittedName>
</protein>
<feature type="domain" description="GH84" evidence="3">
    <location>
        <begin position="1"/>
        <end position="254"/>
    </location>
</feature>
<dbReference type="InterPro" id="IPR051822">
    <property type="entry name" value="Glycosyl_Hydrolase_84"/>
</dbReference>
<dbReference type="RefSeq" id="XP_026677787.1">
    <property type="nucleotide sequence ID" value="XM_026821986.1"/>
</dbReference>
<keyword evidence="1" id="KW-0378">Hydrolase</keyword>
<proteinExistence type="predicted"/>
<dbReference type="PANTHER" id="PTHR13170">
    <property type="entry name" value="O-GLCNACASE"/>
    <property type="match status" value="1"/>
</dbReference>
<dbReference type="PaxDb" id="121845-A0A3Q0INH5"/>
<sequence length="280" mass="32143">MDSYLYAPKDDYKHRAYWRDLYSVEEAEHLTGLISAAKEQGIDFYYALSPGLDITYSSGKEVATLKRKLEQVAQFGCRGFALLFDDIESEMSEADKEVFQSFAHAQVSVTNEVFEHLGQPKFMLCPTQYCSTRAVPNVKNSEYLNTLGSKLAKEIDIMWTGPKVISRLLTVENIEDITEVLRRPPIYYQRSSAISMLDKDKELTIQDLTLISMLDKDKELTIQDLTLMCDLFYLPFEHGAQGLHVLQEFNWLKSNSQLVSHSRLLKEKSLADRKPEVLVY</sequence>
<dbReference type="InterPro" id="IPR011496">
    <property type="entry name" value="O-GlcNAcase_cat"/>
</dbReference>
<dbReference type="Pfam" id="PF07555">
    <property type="entry name" value="NAGidase"/>
    <property type="match status" value="1"/>
</dbReference>
<dbReference type="AlphaFoldDB" id="A0A3Q0INH5"/>
<dbReference type="PROSITE" id="PS52009">
    <property type="entry name" value="GH84"/>
    <property type="match status" value="1"/>
</dbReference>
<evidence type="ECO:0000313" key="5">
    <source>
        <dbReference type="RefSeq" id="XP_026677787.1"/>
    </source>
</evidence>
<dbReference type="Gene3D" id="3.20.20.80">
    <property type="entry name" value="Glycosidases"/>
    <property type="match status" value="1"/>
</dbReference>
<dbReference type="GeneID" id="103507047"/>
<evidence type="ECO:0000256" key="1">
    <source>
        <dbReference type="ARBA" id="ARBA00022801"/>
    </source>
</evidence>
<dbReference type="STRING" id="121845.A0A3Q0INH5"/>
<accession>A0A3Q0INH5</accession>
<evidence type="ECO:0000256" key="2">
    <source>
        <dbReference type="ARBA" id="ARBA00023295"/>
    </source>
</evidence>
<evidence type="ECO:0000259" key="3">
    <source>
        <dbReference type="PROSITE" id="PS52009"/>
    </source>
</evidence>
<dbReference type="PANTHER" id="PTHR13170:SF16">
    <property type="entry name" value="PROTEIN O-GLCNACASE"/>
    <property type="match status" value="1"/>
</dbReference>
<dbReference type="GO" id="GO:0009100">
    <property type="term" value="P:glycoprotein metabolic process"/>
    <property type="evidence" value="ECO:0007669"/>
    <property type="project" value="TreeGrafter"/>
</dbReference>
<name>A0A3Q0INH5_DIACI</name>
<organism evidence="4 5">
    <name type="scientific">Diaphorina citri</name>
    <name type="common">Asian citrus psyllid</name>
    <dbReference type="NCBI Taxonomy" id="121845"/>
    <lineage>
        <taxon>Eukaryota</taxon>
        <taxon>Metazoa</taxon>
        <taxon>Ecdysozoa</taxon>
        <taxon>Arthropoda</taxon>
        <taxon>Hexapoda</taxon>
        <taxon>Insecta</taxon>
        <taxon>Pterygota</taxon>
        <taxon>Neoptera</taxon>
        <taxon>Paraneoptera</taxon>
        <taxon>Hemiptera</taxon>
        <taxon>Sternorrhyncha</taxon>
        <taxon>Psylloidea</taxon>
        <taxon>Psyllidae</taxon>
        <taxon>Diaphorininae</taxon>
        <taxon>Diaphorina</taxon>
    </lineage>
</organism>
<gene>
    <name evidence="5" type="primary">LOC103507047</name>
</gene>
<keyword evidence="2" id="KW-0326">Glycosidase</keyword>
<dbReference type="Gene3D" id="1.20.58.240">
    <property type="entry name" value="STAT, domain 1"/>
    <property type="match status" value="1"/>
</dbReference>